<organism evidence="1 2">
    <name type="scientific">Aureispira anguillae</name>
    <dbReference type="NCBI Taxonomy" id="2864201"/>
    <lineage>
        <taxon>Bacteria</taxon>
        <taxon>Pseudomonadati</taxon>
        <taxon>Bacteroidota</taxon>
        <taxon>Saprospiria</taxon>
        <taxon>Saprospirales</taxon>
        <taxon>Saprospiraceae</taxon>
        <taxon>Aureispira</taxon>
    </lineage>
</organism>
<dbReference type="KEGG" id="aup:AsAng_0063170"/>
<evidence type="ECO:0000313" key="1">
    <source>
        <dbReference type="EMBL" id="BDS15533.1"/>
    </source>
</evidence>
<evidence type="ECO:0000313" key="2">
    <source>
        <dbReference type="Proteomes" id="UP001060919"/>
    </source>
</evidence>
<dbReference type="EMBL" id="AP026867">
    <property type="protein sequence ID" value="BDS15533.1"/>
    <property type="molecule type" value="Genomic_DNA"/>
</dbReference>
<protein>
    <submittedName>
        <fullName evidence="1">Uncharacterized protein</fullName>
    </submittedName>
</protein>
<accession>A0A915YLX3</accession>
<sequence>MFKIYFTMYLELCDLKIDYKNKGKNQVYKAGGKLNQKVKRKIIDSQDSAL</sequence>
<dbReference type="AlphaFoldDB" id="A0A915YLX3"/>
<proteinExistence type="predicted"/>
<name>A0A915YLX3_9BACT</name>
<keyword evidence="2" id="KW-1185">Reference proteome</keyword>
<dbReference type="Proteomes" id="UP001060919">
    <property type="component" value="Chromosome"/>
</dbReference>
<gene>
    <name evidence="1" type="ORF">AsAng_0063170</name>
</gene>
<reference evidence="1" key="1">
    <citation type="submission" date="2022-09" db="EMBL/GenBank/DDBJ databases">
        <title>Aureispira anguillicida sp. nov., isolated from Leptocephalus of Japanese eel Anguilla japonica.</title>
        <authorList>
            <person name="Yuasa K."/>
            <person name="Mekata T."/>
            <person name="Ikunari K."/>
        </authorList>
    </citation>
    <scope>NUCLEOTIDE SEQUENCE</scope>
    <source>
        <strain evidence="1">EL160426</strain>
    </source>
</reference>